<proteinExistence type="predicted"/>
<organism evidence="2">
    <name type="scientific">Tanacetum cinerariifolium</name>
    <name type="common">Dalmatian daisy</name>
    <name type="synonym">Chrysanthemum cinerariifolium</name>
    <dbReference type="NCBI Taxonomy" id="118510"/>
    <lineage>
        <taxon>Eukaryota</taxon>
        <taxon>Viridiplantae</taxon>
        <taxon>Streptophyta</taxon>
        <taxon>Embryophyta</taxon>
        <taxon>Tracheophyta</taxon>
        <taxon>Spermatophyta</taxon>
        <taxon>Magnoliopsida</taxon>
        <taxon>eudicotyledons</taxon>
        <taxon>Gunneridae</taxon>
        <taxon>Pentapetalae</taxon>
        <taxon>asterids</taxon>
        <taxon>campanulids</taxon>
        <taxon>Asterales</taxon>
        <taxon>Asteraceae</taxon>
        <taxon>Asteroideae</taxon>
        <taxon>Anthemideae</taxon>
        <taxon>Anthemidinae</taxon>
        <taxon>Tanacetum</taxon>
    </lineage>
</organism>
<sequence length="71" mass="7652">GHARHLGPARLCRPDKGQNGGVHRERLQQRHHSDGGYQGARSAPPGPQALLYGALQPGARRPTSVREQRAG</sequence>
<dbReference type="AlphaFoldDB" id="A0A699X2A7"/>
<feature type="region of interest" description="Disordered" evidence="1">
    <location>
        <begin position="1"/>
        <end position="71"/>
    </location>
</feature>
<protein>
    <submittedName>
        <fullName evidence="2">Uncharacterized protein</fullName>
    </submittedName>
</protein>
<evidence type="ECO:0000256" key="1">
    <source>
        <dbReference type="SAM" id="MobiDB-lite"/>
    </source>
</evidence>
<accession>A0A699X2A7</accession>
<comment type="caution">
    <text evidence="2">The sequence shown here is derived from an EMBL/GenBank/DDBJ whole genome shotgun (WGS) entry which is preliminary data.</text>
</comment>
<name>A0A699X2A7_TANCI</name>
<feature type="non-terminal residue" evidence="2">
    <location>
        <position position="1"/>
    </location>
</feature>
<dbReference type="EMBL" id="BKCJ011799462">
    <property type="protein sequence ID" value="GFD53867.1"/>
    <property type="molecule type" value="Genomic_DNA"/>
</dbReference>
<evidence type="ECO:0000313" key="2">
    <source>
        <dbReference type="EMBL" id="GFD53867.1"/>
    </source>
</evidence>
<reference evidence="2" key="1">
    <citation type="journal article" date="2019" name="Sci. Rep.">
        <title>Draft genome of Tanacetum cinerariifolium, the natural source of mosquito coil.</title>
        <authorList>
            <person name="Yamashiro T."/>
            <person name="Shiraishi A."/>
            <person name="Satake H."/>
            <person name="Nakayama K."/>
        </authorList>
    </citation>
    <scope>NUCLEOTIDE SEQUENCE</scope>
</reference>
<gene>
    <name evidence="2" type="ORF">Tci_925836</name>
</gene>
<feature type="compositionally biased region" description="Basic and acidic residues" evidence="1">
    <location>
        <begin position="12"/>
        <end position="34"/>
    </location>
</feature>